<organism evidence="2">
    <name type="scientific">uncultured Gemmatimonadaceae bacterium</name>
    <dbReference type="NCBI Taxonomy" id="246130"/>
    <lineage>
        <taxon>Bacteria</taxon>
        <taxon>Pseudomonadati</taxon>
        <taxon>Gemmatimonadota</taxon>
        <taxon>Gemmatimonadia</taxon>
        <taxon>Gemmatimonadales</taxon>
        <taxon>Gemmatimonadaceae</taxon>
        <taxon>environmental samples</taxon>
    </lineage>
</organism>
<dbReference type="EMBL" id="CADCTU010000543">
    <property type="protein sequence ID" value="CAA9329194.1"/>
    <property type="molecule type" value="Genomic_DNA"/>
</dbReference>
<evidence type="ECO:0000256" key="1">
    <source>
        <dbReference type="SAM" id="MobiDB-lite"/>
    </source>
</evidence>
<gene>
    <name evidence="2" type="ORF">AVDCRST_MAG11-2390</name>
</gene>
<feature type="non-terminal residue" evidence="2">
    <location>
        <position position="219"/>
    </location>
</feature>
<sequence>DLHDTHRTRARRRRARTRGQHRVRAADRHGHGQGKRDHAQHEHGADGAHDVGLAESLPRGRDVHDEEVRRPRRDDGGDGRVGEDRPVEAHGRLRPRVRTRVPRAPHRRDAAVDRLQGDADDVRRARDVRRERGARAHLGRDVGPVRQGGGELPRLEPRARHRDGEADGGGRAEDVRRADRGDEGRPIRAIHRAAHVRHDEQHRRPGSPGRDGDDRIEAV</sequence>
<protein>
    <submittedName>
        <fullName evidence="2">Uncharacterized protein</fullName>
    </submittedName>
</protein>
<feature type="non-terminal residue" evidence="2">
    <location>
        <position position="1"/>
    </location>
</feature>
<proteinExistence type="predicted"/>
<dbReference type="AlphaFoldDB" id="A0A6J4LCS0"/>
<feature type="compositionally biased region" description="Basic residues" evidence="1">
    <location>
        <begin position="92"/>
        <end position="106"/>
    </location>
</feature>
<accession>A0A6J4LCS0</accession>
<feature type="compositionally biased region" description="Basic and acidic residues" evidence="1">
    <location>
        <begin position="153"/>
        <end position="186"/>
    </location>
</feature>
<feature type="compositionally biased region" description="Basic and acidic residues" evidence="1">
    <location>
        <begin position="107"/>
        <end position="140"/>
    </location>
</feature>
<feature type="compositionally biased region" description="Basic and acidic residues" evidence="1">
    <location>
        <begin position="24"/>
        <end position="49"/>
    </location>
</feature>
<evidence type="ECO:0000313" key="2">
    <source>
        <dbReference type="EMBL" id="CAA9329194.1"/>
    </source>
</evidence>
<feature type="compositionally biased region" description="Basic and acidic residues" evidence="1">
    <location>
        <begin position="210"/>
        <end position="219"/>
    </location>
</feature>
<name>A0A6J4LCS0_9BACT</name>
<feature type="compositionally biased region" description="Basic residues" evidence="1">
    <location>
        <begin position="8"/>
        <end position="23"/>
    </location>
</feature>
<feature type="region of interest" description="Disordered" evidence="1">
    <location>
        <begin position="1"/>
        <end position="219"/>
    </location>
</feature>
<reference evidence="2" key="1">
    <citation type="submission" date="2020-02" db="EMBL/GenBank/DDBJ databases">
        <authorList>
            <person name="Meier V. D."/>
        </authorList>
    </citation>
    <scope>NUCLEOTIDE SEQUENCE</scope>
    <source>
        <strain evidence="2">AVDCRST_MAG11</strain>
    </source>
</reference>
<feature type="compositionally biased region" description="Basic and acidic residues" evidence="1">
    <location>
        <begin position="58"/>
        <end position="91"/>
    </location>
</feature>